<organism evidence="1 2">
    <name type="scientific">Phytophthora megakarya</name>
    <dbReference type="NCBI Taxonomy" id="4795"/>
    <lineage>
        <taxon>Eukaryota</taxon>
        <taxon>Sar</taxon>
        <taxon>Stramenopiles</taxon>
        <taxon>Oomycota</taxon>
        <taxon>Peronosporomycetes</taxon>
        <taxon>Peronosporales</taxon>
        <taxon>Peronosporaceae</taxon>
        <taxon>Phytophthora</taxon>
    </lineage>
</organism>
<protein>
    <submittedName>
        <fullName evidence="1">Uncharacterized protein</fullName>
    </submittedName>
</protein>
<evidence type="ECO:0000313" key="1">
    <source>
        <dbReference type="EMBL" id="OWZ12902.1"/>
    </source>
</evidence>
<dbReference type="Proteomes" id="UP000198211">
    <property type="component" value="Unassembled WGS sequence"/>
</dbReference>
<comment type="caution">
    <text evidence="1">The sequence shown here is derived from an EMBL/GenBank/DDBJ whole genome shotgun (WGS) entry which is preliminary data.</text>
</comment>
<proteinExistence type="predicted"/>
<name>A0A225W5Q0_9STRA</name>
<dbReference type="STRING" id="4795.A0A225W5Q0"/>
<keyword evidence="2" id="KW-1185">Reference proteome</keyword>
<accession>A0A225W5Q0</accession>
<dbReference type="AlphaFoldDB" id="A0A225W5Q0"/>
<evidence type="ECO:0000313" key="2">
    <source>
        <dbReference type="Proteomes" id="UP000198211"/>
    </source>
</evidence>
<dbReference type="OrthoDB" id="115587at2759"/>
<reference evidence="2" key="1">
    <citation type="submission" date="2017-03" db="EMBL/GenBank/DDBJ databases">
        <title>Phytopthora megakarya and P. palmivora, two closely related causual agents of cacao black pod achieved similar genome size and gene model numbers by different mechanisms.</title>
        <authorList>
            <person name="Ali S."/>
            <person name="Shao J."/>
            <person name="Larry D.J."/>
            <person name="Kronmiller B."/>
            <person name="Shen D."/>
            <person name="Strem M.D."/>
            <person name="Melnick R.L."/>
            <person name="Guiltinan M.J."/>
            <person name="Tyler B.M."/>
            <person name="Meinhardt L.W."/>
            <person name="Bailey B.A."/>
        </authorList>
    </citation>
    <scope>NUCLEOTIDE SEQUENCE [LARGE SCALE GENOMIC DNA]</scope>
    <source>
        <strain evidence="2">zdho120</strain>
    </source>
</reference>
<gene>
    <name evidence="1" type="ORF">PHMEG_00013861</name>
</gene>
<sequence length="293" mass="33852">MQYYDRELEMEAASEGLGIMGQASSRVNLPLAHSFLSDVQPEDVECNRLLVLVLMSFQQTQKVGGMSRGSMPKVFLRMLLMMQCTMENLHAYNCKWMKVNAYRTVDAAYIFSRVYRTTNIEKYASLFQSCWQDTQFQKNVEHLSVWLVQDGIGNYVALKRANNPDLRVQVEPDLTDAIAVDDDMSDFEEDTTLKAFNPEKLHPTSLEEVEVIKGIWFNPSVQLAAPSYLYRHAAGTYNTYVRPEFVHLFEYYAFSPPTYRFISGIKNFMKPTLRSCMQRSYEHIYAKPAEKIS</sequence>
<dbReference type="EMBL" id="NBNE01001722">
    <property type="protein sequence ID" value="OWZ12902.1"/>
    <property type="molecule type" value="Genomic_DNA"/>
</dbReference>